<organism evidence="1 2">
    <name type="scientific">Trachymyrmex cornetzi</name>
    <dbReference type="NCBI Taxonomy" id="471704"/>
    <lineage>
        <taxon>Eukaryota</taxon>
        <taxon>Metazoa</taxon>
        <taxon>Ecdysozoa</taxon>
        <taxon>Arthropoda</taxon>
        <taxon>Hexapoda</taxon>
        <taxon>Insecta</taxon>
        <taxon>Pterygota</taxon>
        <taxon>Neoptera</taxon>
        <taxon>Endopterygota</taxon>
        <taxon>Hymenoptera</taxon>
        <taxon>Apocrita</taxon>
        <taxon>Aculeata</taxon>
        <taxon>Formicoidea</taxon>
        <taxon>Formicidae</taxon>
        <taxon>Myrmicinae</taxon>
        <taxon>Trachymyrmex</taxon>
    </lineage>
</organism>
<dbReference type="AlphaFoldDB" id="A0A151JQ88"/>
<reference evidence="1 2" key="1">
    <citation type="submission" date="2015-09" db="EMBL/GenBank/DDBJ databases">
        <title>Trachymyrmex cornetzi WGS genome.</title>
        <authorList>
            <person name="Nygaard S."/>
            <person name="Hu H."/>
            <person name="Boomsma J."/>
            <person name="Zhang G."/>
        </authorList>
    </citation>
    <scope>NUCLEOTIDE SEQUENCE [LARGE SCALE GENOMIC DNA]</scope>
    <source>
        <strain evidence="1">Tcor2-1</strain>
        <tissue evidence="1">Whole body</tissue>
    </source>
</reference>
<accession>A0A151JQ88</accession>
<name>A0A151JQ88_9HYME</name>
<keyword evidence="2" id="KW-1185">Reference proteome</keyword>
<evidence type="ECO:0000313" key="1">
    <source>
        <dbReference type="EMBL" id="KYN29161.1"/>
    </source>
</evidence>
<protein>
    <submittedName>
        <fullName evidence="1">Uncharacterized protein</fullName>
    </submittedName>
</protein>
<sequence length="218" mass="24158">MALLCSYTCIPYYPLLYYSDYDRVCVEACIGLSYKALGRFLLGFGSSSSPEKIVSVMIGSLEESAVFSTICFSGSIIANAVESLAKSCDKCASLRTTYSRIRESRSHSRLGSYEGQNKDWYRLEKKEEEEDSSNSGTRRRPAVLPLLGVLGSLIGGTAGVAKAVNDSKTAQRQLEDLQRHNHVMEGRGVYLAPYKRGQGVHDRVIEYCLLSNVVRKIM</sequence>
<dbReference type="Proteomes" id="UP000078492">
    <property type="component" value="Unassembled WGS sequence"/>
</dbReference>
<dbReference type="EMBL" id="KQ978697">
    <property type="protein sequence ID" value="KYN29161.1"/>
    <property type="molecule type" value="Genomic_DNA"/>
</dbReference>
<proteinExistence type="predicted"/>
<evidence type="ECO:0000313" key="2">
    <source>
        <dbReference type="Proteomes" id="UP000078492"/>
    </source>
</evidence>
<gene>
    <name evidence="1" type="ORF">ALC57_01408</name>
</gene>